<gene>
    <name evidence="1" type="ORF">ALC62_01575</name>
</gene>
<evidence type="ECO:0000313" key="1">
    <source>
        <dbReference type="EMBL" id="KYN07373.1"/>
    </source>
</evidence>
<dbReference type="EMBL" id="KQ976885">
    <property type="protein sequence ID" value="KYN07373.1"/>
    <property type="molecule type" value="Genomic_DNA"/>
</dbReference>
<proteinExistence type="predicted"/>
<dbReference type="Proteomes" id="UP000078542">
    <property type="component" value="Unassembled WGS sequence"/>
</dbReference>
<reference evidence="1 2" key="1">
    <citation type="submission" date="2016-03" db="EMBL/GenBank/DDBJ databases">
        <title>Cyphomyrmex costatus WGS genome.</title>
        <authorList>
            <person name="Nygaard S."/>
            <person name="Hu H."/>
            <person name="Boomsma J."/>
            <person name="Zhang G."/>
        </authorList>
    </citation>
    <scope>NUCLEOTIDE SEQUENCE [LARGE SCALE GENOMIC DNA]</scope>
    <source>
        <strain evidence="1">MS0001</strain>
        <tissue evidence="1">Whole body</tissue>
    </source>
</reference>
<dbReference type="AlphaFoldDB" id="A0A195D396"/>
<organism evidence="1 2">
    <name type="scientific">Cyphomyrmex costatus</name>
    <dbReference type="NCBI Taxonomy" id="456900"/>
    <lineage>
        <taxon>Eukaryota</taxon>
        <taxon>Metazoa</taxon>
        <taxon>Ecdysozoa</taxon>
        <taxon>Arthropoda</taxon>
        <taxon>Hexapoda</taxon>
        <taxon>Insecta</taxon>
        <taxon>Pterygota</taxon>
        <taxon>Neoptera</taxon>
        <taxon>Endopterygota</taxon>
        <taxon>Hymenoptera</taxon>
        <taxon>Apocrita</taxon>
        <taxon>Aculeata</taxon>
        <taxon>Formicoidea</taxon>
        <taxon>Formicidae</taxon>
        <taxon>Myrmicinae</taxon>
        <taxon>Cyphomyrmex</taxon>
    </lineage>
</organism>
<accession>A0A195D396</accession>
<keyword evidence="2" id="KW-1185">Reference proteome</keyword>
<name>A0A195D396_9HYME</name>
<sequence length="248" mass="28246">EKERSMFEPCVQTLRVPLNATNSETMLDYKLFATRTMQLDQNNNNSDVSQQPDCFVCNCIHEVIMISLARLETLENRQAVARTVIPLYYPYFLCRYGENLKYEMMVEVRMDAVHKVEVEKLLYAALVSADTTPSAPLSHSPLLPMKRFRIVECARLANVKGCTTVQKRGVATGIKKKMASPFKRESPAVIFTGASRNNRETAKFSKFDLSPIIPHASSRYDAFRVCPTERRVREWRGLRGRSPLISCG</sequence>
<evidence type="ECO:0000313" key="2">
    <source>
        <dbReference type="Proteomes" id="UP000078542"/>
    </source>
</evidence>
<protein>
    <submittedName>
        <fullName evidence="1">Uncharacterized protein</fullName>
    </submittedName>
</protein>
<feature type="non-terminal residue" evidence="1">
    <location>
        <position position="1"/>
    </location>
</feature>